<dbReference type="EMBL" id="JAVDUU010000002">
    <property type="protein sequence ID" value="MDR6942082.1"/>
    <property type="molecule type" value="Genomic_DNA"/>
</dbReference>
<evidence type="ECO:0000256" key="1">
    <source>
        <dbReference type="SAM" id="Phobius"/>
    </source>
</evidence>
<comment type="caution">
    <text evidence="2">The sequence shown here is derived from an EMBL/GenBank/DDBJ whole genome shotgun (WGS) entry which is preliminary data.</text>
</comment>
<organism evidence="2 3">
    <name type="scientific">Mucilaginibacter pocheonensis</name>
    <dbReference type="NCBI Taxonomy" id="398050"/>
    <lineage>
        <taxon>Bacteria</taxon>
        <taxon>Pseudomonadati</taxon>
        <taxon>Bacteroidota</taxon>
        <taxon>Sphingobacteriia</taxon>
        <taxon>Sphingobacteriales</taxon>
        <taxon>Sphingobacteriaceae</taxon>
        <taxon>Mucilaginibacter</taxon>
    </lineage>
</organism>
<feature type="transmembrane region" description="Helical" evidence="1">
    <location>
        <begin position="20"/>
        <end position="41"/>
    </location>
</feature>
<name>A0ABU1T9M5_9SPHI</name>
<reference evidence="2 3" key="1">
    <citation type="submission" date="2023-07" db="EMBL/GenBank/DDBJ databases">
        <title>Sorghum-associated microbial communities from plants grown in Nebraska, USA.</title>
        <authorList>
            <person name="Schachtman D."/>
        </authorList>
    </citation>
    <scope>NUCLEOTIDE SEQUENCE [LARGE SCALE GENOMIC DNA]</scope>
    <source>
        <strain evidence="2 3">3262</strain>
    </source>
</reference>
<accession>A0ABU1T9M5</accession>
<keyword evidence="1" id="KW-0812">Transmembrane</keyword>
<gene>
    <name evidence="2" type="ORF">J2W55_001924</name>
</gene>
<evidence type="ECO:0000313" key="3">
    <source>
        <dbReference type="Proteomes" id="UP001247620"/>
    </source>
</evidence>
<keyword evidence="1" id="KW-1133">Transmembrane helix</keyword>
<dbReference type="Proteomes" id="UP001247620">
    <property type="component" value="Unassembled WGS sequence"/>
</dbReference>
<keyword evidence="3" id="KW-1185">Reference proteome</keyword>
<keyword evidence="1" id="KW-0472">Membrane</keyword>
<protein>
    <submittedName>
        <fullName evidence="2">Uncharacterized protein</fullName>
    </submittedName>
</protein>
<evidence type="ECO:0000313" key="2">
    <source>
        <dbReference type="EMBL" id="MDR6942082.1"/>
    </source>
</evidence>
<sequence>MLVFIPFWPFNGTDTKIDSFLLSPLIIYTIVVVGGIWFYSVETNTQPMES</sequence>
<proteinExistence type="predicted"/>